<evidence type="ECO:0000313" key="4">
    <source>
        <dbReference type="EMBL" id="QBF84364.1"/>
    </source>
</evidence>
<dbReference type="InterPro" id="IPR050330">
    <property type="entry name" value="Bact_OuterMem_StrucFunc"/>
</dbReference>
<dbReference type="PANTHER" id="PTHR30329:SF21">
    <property type="entry name" value="LIPOPROTEIN YIAD-RELATED"/>
    <property type="match status" value="1"/>
</dbReference>
<feature type="chain" id="PRO_5019364354" evidence="2">
    <location>
        <begin position="20"/>
        <end position="289"/>
    </location>
</feature>
<dbReference type="RefSeq" id="WP_130602401.1">
    <property type="nucleotide sequence ID" value="NZ_CP036200.1"/>
</dbReference>
<keyword evidence="5" id="KW-1185">Reference proteome</keyword>
<keyword evidence="2" id="KW-0732">Signal</keyword>
<feature type="domain" description="OmpA-like" evidence="3">
    <location>
        <begin position="172"/>
        <end position="289"/>
    </location>
</feature>
<sequence>MWQKWLLAASILMCSSAQAELRHYVASLDNSMWKISEDSPVECQLSHDIPGYGTAMFTSRSGKDMNMLFTLDMWLKPDAVTQAKLISRAPQWRPGLNSREITTLTYHEQFNGEVPKKAAWAMLNELSQGMVPTFYYADWYNPSSKVAVGISSANFSSEYHKFRACLANLLPYGFDDISFTVLNYREGGKELTRYSKKQLERVKRYLEHDQDVDLILVDAYTDSYGEQAANQQESELRAQSVKDILVASGIDQTRISTTGHGERRHVAGNALATDRQINRRVVIKITKDI</sequence>
<evidence type="ECO:0000256" key="1">
    <source>
        <dbReference type="PROSITE-ProRule" id="PRU00473"/>
    </source>
</evidence>
<dbReference type="Gene3D" id="3.30.1330.60">
    <property type="entry name" value="OmpA-like domain"/>
    <property type="match status" value="1"/>
</dbReference>
<dbReference type="PRINTS" id="PR01023">
    <property type="entry name" value="NAFLGMOTY"/>
</dbReference>
<reference evidence="4 5" key="1">
    <citation type="submission" date="2019-02" db="EMBL/GenBank/DDBJ databases">
        <title>Shewanella sp. D4-2 isolated from Dokdo Island.</title>
        <authorList>
            <person name="Baek K."/>
        </authorList>
    </citation>
    <scope>NUCLEOTIDE SEQUENCE [LARGE SCALE GENOMIC DNA]</scope>
    <source>
        <strain evidence="4 5">D4-2</strain>
    </source>
</reference>
<dbReference type="GO" id="GO:0016020">
    <property type="term" value="C:membrane"/>
    <property type="evidence" value="ECO:0007669"/>
    <property type="project" value="UniProtKB-UniRule"/>
</dbReference>
<dbReference type="Pfam" id="PF00691">
    <property type="entry name" value="OmpA"/>
    <property type="match status" value="1"/>
</dbReference>
<dbReference type="SUPFAM" id="SSF103088">
    <property type="entry name" value="OmpA-like"/>
    <property type="match status" value="1"/>
</dbReference>
<dbReference type="AlphaFoldDB" id="A0A411PLK5"/>
<dbReference type="Proteomes" id="UP000291106">
    <property type="component" value="Chromosome"/>
</dbReference>
<name>A0A411PLK5_9GAMM</name>
<dbReference type="InterPro" id="IPR036737">
    <property type="entry name" value="OmpA-like_sf"/>
</dbReference>
<dbReference type="PANTHER" id="PTHR30329">
    <property type="entry name" value="STATOR ELEMENT OF FLAGELLAR MOTOR COMPLEX"/>
    <property type="match status" value="1"/>
</dbReference>
<dbReference type="InterPro" id="IPR006665">
    <property type="entry name" value="OmpA-like"/>
</dbReference>
<dbReference type="Gene3D" id="2.60.40.2540">
    <property type="match status" value="1"/>
</dbReference>
<evidence type="ECO:0000259" key="3">
    <source>
        <dbReference type="PROSITE" id="PS51123"/>
    </source>
</evidence>
<organism evidence="4 5">
    <name type="scientific">Shewanella maritima</name>
    <dbReference type="NCBI Taxonomy" id="2520507"/>
    <lineage>
        <taxon>Bacteria</taxon>
        <taxon>Pseudomonadati</taxon>
        <taxon>Pseudomonadota</taxon>
        <taxon>Gammaproteobacteria</taxon>
        <taxon>Alteromonadales</taxon>
        <taxon>Shewanellaceae</taxon>
        <taxon>Shewanella</taxon>
    </lineage>
</organism>
<protein>
    <submittedName>
        <fullName evidence="4">OmpA family protein</fullName>
    </submittedName>
</protein>
<dbReference type="OrthoDB" id="6905929at2"/>
<dbReference type="CDD" id="cd07185">
    <property type="entry name" value="OmpA_C-like"/>
    <property type="match status" value="1"/>
</dbReference>
<gene>
    <name evidence="4" type="ORF">EXU30_18055</name>
</gene>
<dbReference type="KEGG" id="smai:EXU30_18055"/>
<evidence type="ECO:0000313" key="5">
    <source>
        <dbReference type="Proteomes" id="UP000291106"/>
    </source>
</evidence>
<evidence type="ECO:0000256" key="2">
    <source>
        <dbReference type="SAM" id="SignalP"/>
    </source>
</evidence>
<dbReference type="InterPro" id="IPR041544">
    <property type="entry name" value="MotY_N"/>
</dbReference>
<dbReference type="Pfam" id="PF18393">
    <property type="entry name" value="MotY_N"/>
    <property type="match status" value="1"/>
</dbReference>
<keyword evidence="1" id="KW-0472">Membrane</keyword>
<dbReference type="PROSITE" id="PS51123">
    <property type="entry name" value="OMPA_2"/>
    <property type="match status" value="1"/>
</dbReference>
<proteinExistence type="predicted"/>
<dbReference type="EMBL" id="CP036200">
    <property type="protein sequence ID" value="QBF84364.1"/>
    <property type="molecule type" value="Genomic_DNA"/>
</dbReference>
<feature type="signal peptide" evidence="2">
    <location>
        <begin position="1"/>
        <end position="19"/>
    </location>
</feature>
<accession>A0A411PLK5</accession>